<name>A0ABN2NQT0_9ACTN</name>
<gene>
    <name evidence="2" type="ORF">GCM10009716_03180</name>
</gene>
<feature type="region of interest" description="Disordered" evidence="1">
    <location>
        <begin position="1"/>
        <end position="149"/>
    </location>
</feature>
<organism evidence="2 3">
    <name type="scientific">Streptomyces sodiiphilus</name>
    <dbReference type="NCBI Taxonomy" id="226217"/>
    <lineage>
        <taxon>Bacteria</taxon>
        <taxon>Bacillati</taxon>
        <taxon>Actinomycetota</taxon>
        <taxon>Actinomycetes</taxon>
        <taxon>Kitasatosporales</taxon>
        <taxon>Streptomycetaceae</taxon>
        <taxon>Streptomyces</taxon>
    </lineage>
</organism>
<dbReference type="EMBL" id="BAAAMJ010000003">
    <property type="protein sequence ID" value="GAA1896519.1"/>
    <property type="molecule type" value="Genomic_DNA"/>
</dbReference>
<accession>A0ABN2NQT0</accession>
<protein>
    <submittedName>
        <fullName evidence="2">Uncharacterized protein</fullName>
    </submittedName>
</protein>
<evidence type="ECO:0000313" key="2">
    <source>
        <dbReference type="EMBL" id="GAA1896519.1"/>
    </source>
</evidence>
<dbReference type="Proteomes" id="UP001501303">
    <property type="component" value="Unassembled WGS sequence"/>
</dbReference>
<reference evidence="2 3" key="1">
    <citation type="journal article" date="2019" name="Int. J. Syst. Evol. Microbiol.">
        <title>The Global Catalogue of Microorganisms (GCM) 10K type strain sequencing project: providing services to taxonomists for standard genome sequencing and annotation.</title>
        <authorList>
            <consortium name="The Broad Institute Genomics Platform"/>
            <consortium name="The Broad Institute Genome Sequencing Center for Infectious Disease"/>
            <person name="Wu L."/>
            <person name="Ma J."/>
        </authorList>
    </citation>
    <scope>NUCLEOTIDE SEQUENCE [LARGE SCALE GENOMIC DNA]</scope>
    <source>
        <strain evidence="2 3">JCM 13581</strain>
    </source>
</reference>
<feature type="compositionally biased region" description="Polar residues" evidence="1">
    <location>
        <begin position="138"/>
        <end position="149"/>
    </location>
</feature>
<proteinExistence type="predicted"/>
<keyword evidence="3" id="KW-1185">Reference proteome</keyword>
<comment type="caution">
    <text evidence="2">The sequence shown here is derived from an EMBL/GenBank/DDBJ whole genome shotgun (WGS) entry which is preliminary data.</text>
</comment>
<evidence type="ECO:0000256" key="1">
    <source>
        <dbReference type="SAM" id="MobiDB-lite"/>
    </source>
</evidence>
<sequence length="149" mass="16170">MRQPQEPPHWHDPPDWHPQVQPEPQPQAPGRGIGCRPEGTSGTRIGGGESAMECPPRRGFRHRPLPRAAPAPVNGALEHSGRFGRPALTPAPAPSWEVRPPRRRPGPFEGPGRTRHASPDSWDVGVADPGADSEEESASNWSAYSPVTR</sequence>
<evidence type="ECO:0000313" key="3">
    <source>
        <dbReference type="Proteomes" id="UP001501303"/>
    </source>
</evidence>